<gene>
    <name evidence="2" type="ORF">SAMN04515672_4066</name>
</gene>
<evidence type="ECO:0000313" key="2">
    <source>
        <dbReference type="EMBL" id="SDK82566.1"/>
    </source>
</evidence>
<dbReference type="Pfam" id="PF25949">
    <property type="entry name" value="DUF7987"/>
    <property type="match status" value="1"/>
</dbReference>
<sequence length="128" mass="13459">MCTARAEPNDSEFLTGRVATTALAAGYLLVGIGFWVGLATGLIRLFVAVLAGTVVLVLVSLYIAVKREGLITAENKLIGVFVILGMGLLFGLDEFTALSEGIIYVLVLGVGALVPFLLLTYTEYGTST</sequence>
<feature type="transmembrane region" description="Helical" evidence="1">
    <location>
        <begin position="77"/>
        <end position="95"/>
    </location>
</feature>
<accession>A0A1G9F2A4</accession>
<evidence type="ECO:0000313" key="3">
    <source>
        <dbReference type="Proteomes" id="UP000198882"/>
    </source>
</evidence>
<keyword evidence="1" id="KW-0472">Membrane</keyword>
<keyword evidence="1" id="KW-0812">Transmembrane</keyword>
<organism evidence="2 3">
    <name type="scientific">Natronorubrum texcoconense</name>
    <dbReference type="NCBI Taxonomy" id="1095776"/>
    <lineage>
        <taxon>Archaea</taxon>
        <taxon>Methanobacteriati</taxon>
        <taxon>Methanobacteriota</taxon>
        <taxon>Stenosarchaea group</taxon>
        <taxon>Halobacteria</taxon>
        <taxon>Halobacteriales</taxon>
        <taxon>Natrialbaceae</taxon>
        <taxon>Natronorubrum</taxon>
    </lineage>
</organism>
<dbReference type="InterPro" id="IPR058293">
    <property type="entry name" value="DUF7987"/>
</dbReference>
<keyword evidence="3" id="KW-1185">Reference proteome</keyword>
<dbReference type="Proteomes" id="UP000198882">
    <property type="component" value="Unassembled WGS sequence"/>
</dbReference>
<feature type="transmembrane region" description="Helical" evidence="1">
    <location>
        <begin position="14"/>
        <end position="36"/>
    </location>
</feature>
<reference evidence="3" key="1">
    <citation type="submission" date="2016-10" db="EMBL/GenBank/DDBJ databases">
        <authorList>
            <person name="Varghese N."/>
            <person name="Submissions S."/>
        </authorList>
    </citation>
    <scope>NUCLEOTIDE SEQUENCE [LARGE SCALE GENOMIC DNA]</scope>
    <source>
        <strain evidence="3">B4,CECT 8067,JCM 17497</strain>
    </source>
</reference>
<proteinExistence type="predicted"/>
<dbReference type="RefSeq" id="WP_090311089.1">
    <property type="nucleotide sequence ID" value="NZ_FNFE01000007.1"/>
</dbReference>
<keyword evidence="1" id="KW-1133">Transmembrane helix</keyword>
<dbReference type="AlphaFoldDB" id="A0A1G9F2A4"/>
<dbReference type="EMBL" id="FNFE01000007">
    <property type="protein sequence ID" value="SDK82566.1"/>
    <property type="molecule type" value="Genomic_DNA"/>
</dbReference>
<name>A0A1G9F2A4_9EURY</name>
<protein>
    <submittedName>
        <fullName evidence="2">Uncharacterized protein</fullName>
    </submittedName>
</protein>
<dbReference type="OrthoDB" id="351248at2157"/>
<dbReference type="STRING" id="1095776.SAMN04515672_4066"/>
<feature type="transmembrane region" description="Helical" evidence="1">
    <location>
        <begin position="42"/>
        <end position="65"/>
    </location>
</feature>
<feature type="transmembrane region" description="Helical" evidence="1">
    <location>
        <begin position="101"/>
        <end position="121"/>
    </location>
</feature>
<evidence type="ECO:0000256" key="1">
    <source>
        <dbReference type="SAM" id="Phobius"/>
    </source>
</evidence>